<proteinExistence type="predicted"/>
<keyword evidence="4 6" id="KW-1133">Transmembrane helix</keyword>
<feature type="transmembrane region" description="Helical" evidence="6">
    <location>
        <begin position="73"/>
        <end position="92"/>
    </location>
</feature>
<dbReference type="AlphaFoldDB" id="A0AAU9EY85"/>
<keyword evidence="9" id="KW-1185">Reference proteome</keyword>
<keyword evidence="3" id="KW-0201">Cytochrome c-type biogenesis</keyword>
<feature type="transmembrane region" description="Helical" evidence="6">
    <location>
        <begin position="382"/>
        <end position="401"/>
    </location>
</feature>
<dbReference type="RefSeq" id="WP_338605476.1">
    <property type="nucleotide sequence ID" value="NZ_AP028679.1"/>
</dbReference>
<dbReference type="InterPro" id="IPR023494">
    <property type="entry name" value="Cyt_c_bgen_Ccs1/CcsB/ResB"/>
</dbReference>
<evidence type="ECO:0000256" key="6">
    <source>
        <dbReference type="SAM" id="Phobius"/>
    </source>
</evidence>
<dbReference type="InterPro" id="IPR007816">
    <property type="entry name" value="ResB-like_domain"/>
</dbReference>
<evidence type="ECO:0000259" key="7">
    <source>
        <dbReference type="Pfam" id="PF05140"/>
    </source>
</evidence>
<dbReference type="Pfam" id="PF05140">
    <property type="entry name" value="ResB"/>
    <property type="match status" value="2"/>
</dbReference>
<reference evidence="9" key="1">
    <citation type="journal article" date="2023" name="Arch. Microbiol.">
        <title>Desulfoferula mesophilus gen. nov. sp. nov., a mesophilic sulfate-reducing bacterium isolated from a brackish lake sediment.</title>
        <authorList>
            <person name="Watanabe T."/>
            <person name="Yabe T."/>
            <person name="Tsuji J.M."/>
            <person name="Fukui M."/>
        </authorList>
    </citation>
    <scope>NUCLEOTIDE SEQUENCE [LARGE SCALE GENOMIC DNA]</scope>
    <source>
        <strain evidence="9">12FAK</strain>
    </source>
</reference>
<gene>
    <name evidence="8" type="ORF">FAK_07930</name>
</gene>
<dbReference type="GO" id="GO:0016020">
    <property type="term" value="C:membrane"/>
    <property type="evidence" value="ECO:0007669"/>
    <property type="project" value="UniProtKB-SubCell"/>
</dbReference>
<dbReference type="PANTHER" id="PTHR31566:SF0">
    <property type="entry name" value="CYTOCHROME C BIOGENESIS PROTEIN CCS1, CHLOROPLASTIC"/>
    <property type="match status" value="1"/>
</dbReference>
<evidence type="ECO:0000256" key="2">
    <source>
        <dbReference type="ARBA" id="ARBA00022692"/>
    </source>
</evidence>
<name>A0AAU9EY85_9BACT</name>
<accession>A0AAU9EY85</accession>
<dbReference type="Proteomes" id="UP001366166">
    <property type="component" value="Chromosome"/>
</dbReference>
<protein>
    <submittedName>
        <fullName evidence="8">Cytochrome c biogenesis protein ResB</fullName>
    </submittedName>
</protein>
<dbReference type="KEGG" id="dmp:FAK_07930"/>
<evidence type="ECO:0000313" key="9">
    <source>
        <dbReference type="Proteomes" id="UP001366166"/>
    </source>
</evidence>
<feature type="domain" description="ResB-like" evidence="7">
    <location>
        <begin position="21"/>
        <end position="341"/>
    </location>
</feature>
<evidence type="ECO:0000256" key="5">
    <source>
        <dbReference type="ARBA" id="ARBA00023136"/>
    </source>
</evidence>
<keyword evidence="2 6" id="KW-0812">Transmembrane</keyword>
<dbReference type="PANTHER" id="PTHR31566">
    <property type="entry name" value="CYTOCHROME C BIOGENESIS PROTEIN CCS1, CHLOROPLASTIC"/>
    <property type="match status" value="1"/>
</dbReference>
<keyword evidence="5 6" id="KW-0472">Membrane</keyword>
<evidence type="ECO:0000256" key="1">
    <source>
        <dbReference type="ARBA" id="ARBA00004141"/>
    </source>
</evidence>
<feature type="domain" description="ResB-like" evidence="7">
    <location>
        <begin position="356"/>
        <end position="434"/>
    </location>
</feature>
<feature type="transmembrane region" description="Helical" evidence="6">
    <location>
        <begin position="165"/>
        <end position="187"/>
    </location>
</feature>
<comment type="subcellular location">
    <subcellularLocation>
        <location evidence="1">Membrane</location>
        <topology evidence="1">Multi-pass membrane protein</topology>
    </subcellularLocation>
</comment>
<dbReference type="GO" id="GO:0017004">
    <property type="term" value="P:cytochrome complex assembly"/>
    <property type="evidence" value="ECO:0007669"/>
    <property type="project" value="UniProtKB-KW"/>
</dbReference>
<dbReference type="EMBL" id="AP028679">
    <property type="protein sequence ID" value="BEQ13727.1"/>
    <property type="molecule type" value="Genomic_DNA"/>
</dbReference>
<evidence type="ECO:0000256" key="4">
    <source>
        <dbReference type="ARBA" id="ARBA00022989"/>
    </source>
</evidence>
<organism evidence="8 9">
    <name type="scientific">Desulfoferula mesophila</name>
    <dbReference type="NCBI Taxonomy" id="3058419"/>
    <lineage>
        <taxon>Bacteria</taxon>
        <taxon>Pseudomonadati</taxon>
        <taxon>Thermodesulfobacteriota</taxon>
        <taxon>Desulfarculia</taxon>
        <taxon>Desulfarculales</taxon>
        <taxon>Desulfarculaceae</taxon>
        <taxon>Desulfoferula</taxon>
    </lineage>
</organism>
<evidence type="ECO:0000313" key="8">
    <source>
        <dbReference type="EMBL" id="BEQ13727.1"/>
    </source>
</evidence>
<feature type="transmembrane region" description="Helical" evidence="6">
    <location>
        <begin position="21"/>
        <end position="41"/>
    </location>
</feature>
<sequence>MSQDQPRKPFLERIWDFFASVKLSFFLLLLLAVLSIAGTLIPQKESAAVYVRAYGEAGWRFISAIGLDDLYHAPWFVLIMALLAANLVICSINRLSLTMRILGKDPADEANSMRKPKDSFTLAGEPGANLERARGVLERLVGQSAQADDQGRTVLFAQRGGWSRFGVYVVHASVLVIMAGALVGNFWGYSGYVNIPVGGSVDHITLHNGRPRPLGFTLRLDKFNVSFYPNGMPSEYRSEVTFLEGGKQTHQASLIVNDPAEYHGIDFYQSSYGNDLKSVELQLIRKNGSKQDLTLEAREINQLPGGAKAAIQGWRERVQMGGMYDGPVIRLLYQGPKGEPQAYTAFKPGVNMPQSGPLRFEILKVQTEAYSGLQVKYDPGVWLIWVGCSLMVLGFFIAFYFSHRKVWLRLGPTGKGRTKVEIAGATNKNRQSLARLQSRLRHELGGSPKEAE</sequence>
<evidence type="ECO:0000256" key="3">
    <source>
        <dbReference type="ARBA" id="ARBA00022748"/>
    </source>
</evidence>